<dbReference type="Proteomes" id="UP000591058">
    <property type="component" value="Unassembled WGS sequence"/>
</dbReference>
<evidence type="ECO:0000313" key="4">
    <source>
        <dbReference type="Proteomes" id="UP000591058"/>
    </source>
</evidence>
<dbReference type="GeneID" id="35123357"/>
<evidence type="ECO:0000313" key="1">
    <source>
        <dbReference type="EMBL" id="AUB55293.1"/>
    </source>
</evidence>
<reference evidence="1 3" key="1">
    <citation type="submission" date="2016-10" db="EMBL/GenBank/DDBJ databases">
        <title>Comparative genomics between deep and shallow subseafloor isolates.</title>
        <authorList>
            <person name="Ishii S."/>
            <person name="Miller J.R."/>
            <person name="Sutton G."/>
            <person name="Suzuki S."/>
            <person name="Methe B."/>
            <person name="Inagaki F."/>
            <person name="Imachi H."/>
        </authorList>
    </citation>
    <scope>NUCLEOTIDE SEQUENCE [LARGE SCALE GENOMIC DNA]</scope>
    <source>
        <strain evidence="1 3">MO-MB1</strain>
    </source>
</reference>
<proteinExistence type="predicted"/>
<name>A0A2H4VB30_9EURY</name>
<dbReference type="EMBL" id="JABBYL010000036">
    <property type="protein sequence ID" value="NMO10200.1"/>
    <property type="molecule type" value="Genomic_DNA"/>
</dbReference>
<dbReference type="RefSeq" id="WP_100905274.1">
    <property type="nucleotide sequence ID" value="NZ_CP017766.1"/>
</dbReference>
<dbReference type="EMBL" id="CP017766">
    <property type="protein sequence ID" value="AUB55293.1"/>
    <property type="molecule type" value="Genomic_DNA"/>
</dbReference>
<evidence type="ECO:0000313" key="2">
    <source>
        <dbReference type="EMBL" id="NMO10200.1"/>
    </source>
</evidence>
<organism evidence="1 3">
    <name type="scientific">Methanobacterium subterraneum</name>
    <dbReference type="NCBI Taxonomy" id="59277"/>
    <lineage>
        <taxon>Archaea</taxon>
        <taxon>Methanobacteriati</taxon>
        <taxon>Methanobacteriota</taxon>
        <taxon>Methanomada group</taxon>
        <taxon>Methanobacteria</taxon>
        <taxon>Methanobacteriales</taxon>
        <taxon>Methanobacteriaceae</taxon>
        <taxon>Methanobacterium</taxon>
    </lineage>
</organism>
<protein>
    <submittedName>
        <fullName evidence="1">Uncharacterized protein</fullName>
    </submittedName>
</protein>
<reference evidence="2 4" key="2">
    <citation type="submission" date="2020-04" db="EMBL/GenBank/DDBJ databases">
        <title>Draft genome of Methanobacterium subterraneum isolated from animal feces.</title>
        <authorList>
            <person name="Ouboter H.T."/>
            <person name="Berger S."/>
            <person name="Gungor E."/>
            <person name="Jetten M.S.M."/>
            <person name="Welte C.U."/>
        </authorList>
    </citation>
    <scope>NUCLEOTIDE SEQUENCE [LARGE SCALE GENOMIC DNA]</scope>
    <source>
        <strain evidence="2">HO_2020</strain>
    </source>
</reference>
<evidence type="ECO:0000313" key="3">
    <source>
        <dbReference type="Proteomes" id="UP000232806"/>
    </source>
</evidence>
<gene>
    <name evidence="1" type="ORF">BK007_04195</name>
    <name evidence="2" type="ORF">HG719_10305</name>
</gene>
<dbReference type="Proteomes" id="UP000232806">
    <property type="component" value="Chromosome"/>
</dbReference>
<sequence length="79" mass="8991">MPPRPLVARSPFQKEIEEKIIEGKSSRYISDWLKQGENISHTAINNYRNGDFNIKAEAAKKYQENSVRSVKRGLLISSG</sequence>
<accession>A0A2H4VB30</accession>
<dbReference type="AlphaFoldDB" id="A0A2H4VB30"/>